<proteinExistence type="predicted"/>
<protein>
    <submittedName>
        <fullName evidence="1">Uncharacterized protein</fullName>
    </submittedName>
</protein>
<comment type="caution">
    <text evidence="1">The sequence shown here is derived from an EMBL/GenBank/DDBJ whole genome shotgun (WGS) entry which is preliminary data.</text>
</comment>
<accession>A0A821JQ21</accession>
<evidence type="ECO:0000313" key="2">
    <source>
        <dbReference type="Proteomes" id="UP000663838"/>
    </source>
</evidence>
<dbReference type="AlphaFoldDB" id="A0A821JQ21"/>
<evidence type="ECO:0000313" key="1">
    <source>
        <dbReference type="EMBL" id="CAF4720553.1"/>
    </source>
</evidence>
<name>A0A821JQ21_9BILA</name>
<dbReference type="Proteomes" id="UP000663838">
    <property type="component" value="Unassembled WGS sequence"/>
</dbReference>
<organism evidence="1 2">
    <name type="scientific">Rotaria socialis</name>
    <dbReference type="NCBI Taxonomy" id="392032"/>
    <lineage>
        <taxon>Eukaryota</taxon>
        <taxon>Metazoa</taxon>
        <taxon>Spiralia</taxon>
        <taxon>Gnathifera</taxon>
        <taxon>Rotifera</taxon>
        <taxon>Eurotatoria</taxon>
        <taxon>Bdelloidea</taxon>
        <taxon>Philodinida</taxon>
        <taxon>Philodinidae</taxon>
        <taxon>Rotaria</taxon>
    </lineage>
</organism>
<gene>
    <name evidence="1" type="ORF">TOA249_LOCUS18246</name>
</gene>
<reference evidence="1" key="1">
    <citation type="submission" date="2021-02" db="EMBL/GenBank/DDBJ databases">
        <authorList>
            <person name="Nowell W R."/>
        </authorList>
    </citation>
    <scope>NUCLEOTIDE SEQUENCE</scope>
</reference>
<dbReference type="EMBL" id="CAJOBS010001347">
    <property type="protein sequence ID" value="CAF4720553.1"/>
    <property type="molecule type" value="Genomic_DNA"/>
</dbReference>
<sequence length="420" mass="48000">MDTDSNEKINRCVDGCPSNLNNNSLCLTQAIEFTCENCTNKFCFTHFVDHMKKGEDDPKSNKISCNSTSNHVCSTGLAIISDKEALVLQPVATSTPINLIEFNSSLKGAVVEDENHLITNNVIEVMDSNMNNQADILISNDVDSKLETTIKEKPYMQKPNQTVENTSISPNEQLVSIQLSFENKVNFKHKFLNNLLPDLKLSYYLLIANGDLFNEEIKSLSQERYIESSVRSSKKQKSSCKDCYREKQKEAASAALKQASLANAVAVIKDTFPFEYLTFGNQMRCNIEYELQQIEKQKEIEYKPVYDSTSFKIPEEHRDKINEWLKTARNDSYRYDQNDTFYIRIYMRGLMNVKGWKDISPIVKGLLIAPGKIILTDKYMTKIELDNNKPCIVCVNDKEGDIIYNSDTDNYWKANGVRIH</sequence>